<dbReference type="GO" id="GO:0008972">
    <property type="term" value="F:phosphomethylpyrimidine kinase activity"/>
    <property type="evidence" value="ECO:0007669"/>
    <property type="project" value="InterPro"/>
</dbReference>
<protein>
    <recommendedName>
        <fullName evidence="2">hydroxymethylpyrimidine kinase</fullName>
        <ecNumber evidence="2">2.7.1.49</ecNumber>
    </recommendedName>
</protein>
<comment type="pathway">
    <text evidence="1">Cofactor biosynthesis; thiamine diphosphate biosynthesis.</text>
</comment>
<evidence type="ECO:0000313" key="9">
    <source>
        <dbReference type="Proteomes" id="UP001143309"/>
    </source>
</evidence>
<dbReference type="Gene3D" id="3.40.1190.20">
    <property type="match status" value="1"/>
</dbReference>
<dbReference type="Proteomes" id="UP001143309">
    <property type="component" value="Unassembled WGS sequence"/>
</dbReference>
<dbReference type="NCBIfam" id="TIGR00097">
    <property type="entry name" value="HMP-P_kinase"/>
    <property type="match status" value="1"/>
</dbReference>
<dbReference type="GO" id="GO:0005829">
    <property type="term" value="C:cytosol"/>
    <property type="evidence" value="ECO:0007669"/>
    <property type="project" value="TreeGrafter"/>
</dbReference>
<keyword evidence="4" id="KW-0547">Nucleotide-binding</keyword>
<dbReference type="FunFam" id="3.40.1190.20:FF:000003">
    <property type="entry name" value="Phosphomethylpyrimidine kinase ThiD"/>
    <property type="match status" value="1"/>
</dbReference>
<reference evidence="8" key="2">
    <citation type="submission" date="2023-01" db="EMBL/GenBank/DDBJ databases">
        <authorList>
            <person name="Sun Q."/>
            <person name="Evtushenko L."/>
        </authorList>
    </citation>
    <scope>NUCLEOTIDE SEQUENCE</scope>
    <source>
        <strain evidence="8">VKM B-2748</strain>
    </source>
</reference>
<feature type="domain" description="Pyridoxamine kinase/Phosphomethylpyrimidine kinase" evidence="7">
    <location>
        <begin position="13"/>
        <end position="261"/>
    </location>
</feature>
<dbReference type="GO" id="GO:0008902">
    <property type="term" value="F:hydroxymethylpyrimidine kinase activity"/>
    <property type="evidence" value="ECO:0007669"/>
    <property type="project" value="UniProtKB-EC"/>
</dbReference>
<sequence length="273" mass="27836">MTTPIALTIAGSDSSGGAGVQADLKTFSALGVYGASALVALTAQNTRGVTAIHDVPPEMITAQIDAVMDDLDVRAVKIGMVSTSVSIEAVAGALVRHGAPQVVVDPVMVAASGARLLAADAVATLRSRLAPLATLLTPNLPEAAVLLDGPVARDERDMAEQARALKAHGARAVLVKGGHGEGAESVDILVDEDGEVTRFAAPRHATRNTHGTGCTLSSAIAAGLAKGLPLRDAMAAAKTYLTAAVNAADRLHVGSGHGPVHHFHAWWSPDERA</sequence>
<dbReference type="PANTHER" id="PTHR20858">
    <property type="entry name" value="PHOSPHOMETHYLPYRIMIDINE KINASE"/>
    <property type="match status" value="1"/>
</dbReference>
<evidence type="ECO:0000256" key="2">
    <source>
        <dbReference type="ARBA" id="ARBA00012135"/>
    </source>
</evidence>
<dbReference type="EMBL" id="BSFL01000003">
    <property type="protein sequence ID" value="GLK81171.1"/>
    <property type="molecule type" value="Genomic_DNA"/>
</dbReference>
<gene>
    <name evidence="8" type="primary">thiD</name>
    <name evidence="8" type="ORF">GCM10008174_29120</name>
</gene>
<proteinExistence type="predicted"/>
<dbReference type="CDD" id="cd01169">
    <property type="entry name" value="HMPP_kinase"/>
    <property type="match status" value="1"/>
</dbReference>
<dbReference type="RefSeq" id="WP_271201636.1">
    <property type="nucleotide sequence ID" value="NZ_BSFL01000003.1"/>
</dbReference>
<accession>A0A9W6JRC9</accession>
<evidence type="ECO:0000259" key="7">
    <source>
        <dbReference type="Pfam" id="PF08543"/>
    </source>
</evidence>
<evidence type="ECO:0000256" key="3">
    <source>
        <dbReference type="ARBA" id="ARBA00022679"/>
    </source>
</evidence>
<dbReference type="InterPro" id="IPR004399">
    <property type="entry name" value="HMP/HMP-P_kinase_dom"/>
</dbReference>
<dbReference type="EC" id="2.7.1.49" evidence="2"/>
<evidence type="ECO:0000256" key="1">
    <source>
        <dbReference type="ARBA" id="ARBA00004948"/>
    </source>
</evidence>
<keyword evidence="6" id="KW-0067">ATP-binding</keyword>
<dbReference type="GO" id="GO:0005524">
    <property type="term" value="F:ATP binding"/>
    <property type="evidence" value="ECO:0007669"/>
    <property type="project" value="UniProtKB-KW"/>
</dbReference>
<keyword evidence="5 8" id="KW-0418">Kinase</keyword>
<dbReference type="Pfam" id="PF08543">
    <property type="entry name" value="Phos_pyr_kin"/>
    <property type="match status" value="1"/>
</dbReference>
<keyword evidence="3" id="KW-0808">Transferase</keyword>
<evidence type="ECO:0000256" key="6">
    <source>
        <dbReference type="ARBA" id="ARBA00022840"/>
    </source>
</evidence>
<keyword evidence="9" id="KW-1185">Reference proteome</keyword>
<comment type="caution">
    <text evidence="8">The sequence shown here is derived from an EMBL/GenBank/DDBJ whole genome shotgun (WGS) entry which is preliminary data.</text>
</comment>
<dbReference type="InterPro" id="IPR013749">
    <property type="entry name" value="PM/HMP-P_kinase-1"/>
</dbReference>
<dbReference type="InterPro" id="IPR029056">
    <property type="entry name" value="Ribokinase-like"/>
</dbReference>
<evidence type="ECO:0000313" key="8">
    <source>
        <dbReference type="EMBL" id="GLK81171.1"/>
    </source>
</evidence>
<dbReference type="PANTHER" id="PTHR20858:SF17">
    <property type="entry name" value="HYDROXYMETHYLPYRIMIDINE_PHOSPHOMETHYLPYRIMIDINE KINASE THI20-RELATED"/>
    <property type="match status" value="1"/>
</dbReference>
<dbReference type="AlphaFoldDB" id="A0A9W6JRC9"/>
<reference evidence="8" key="1">
    <citation type="journal article" date="2014" name="Int. J. Syst. Evol. Microbiol.">
        <title>Complete genome sequence of Corynebacterium casei LMG S-19264T (=DSM 44701T), isolated from a smear-ripened cheese.</title>
        <authorList>
            <consortium name="US DOE Joint Genome Institute (JGI-PGF)"/>
            <person name="Walter F."/>
            <person name="Albersmeier A."/>
            <person name="Kalinowski J."/>
            <person name="Ruckert C."/>
        </authorList>
    </citation>
    <scope>NUCLEOTIDE SEQUENCE</scope>
    <source>
        <strain evidence="8">VKM B-2748</strain>
    </source>
</reference>
<name>A0A9W6JRC9_9HYPH</name>
<dbReference type="GO" id="GO:0009228">
    <property type="term" value="P:thiamine biosynthetic process"/>
    <property type="evidence" value="ECO:0007669"/>
    <property type="project" value="InterPro"/>
</dbReference>
<evidence type="ECO:0000256" key="4">
    <source>
        <dbReference type="ARBA" id="ARBA00022741"/>
    </source>
</evidence>
<evidence type="ECO:0000256" key="5">
    <source>
        <dbReference type="ARBA" id="ARBA00022777"/>
    </source>
</evidence>
<dbReference type="SUPFAM" id="SSF53613">
    <property type="entry name" value="Ribokinase-like"/>
    <property type="match status" value="1"/>
</dbReference>
<organism evidence="8 9">
    <name type="scientific">Methylopila turkensis</name>
    <dbReference type="NCBI Taxonomy" id="1437816"/>
    <lineage>
        <taxon>Bacteria</taxon>
        <taxon>Pseudomonadati</taxon>
        <taxon>Pseudomonadota</taxon>
        <taxon>Alphaproteobacteria</taxon>
        <taxon>Hyphomicrobiales</taxon>
        <taxon>Methylopilaceae</taxon>
        <taxon>Methylopila</taxon>
    </lineage>
</organism>